<name>A0A5S9IH94_UABAM</name>
<gene>
    <name evidence="2" type="ORF">UABAM_00118</name>
</gene>
<dbReference type="EMBL" id="AP019860">
    <property type="protein sequence ID" value="BBM81779.1"/>
    <property type="molecule type" value="Genomic_DNA"/>
</dbReference>
<keyword evidence="3" id="KW-1185">Reference proteome</keyword>
<protein>
    <submittedName>
        <fullName evidence="2">Uncharacterized protein</fullName>
    </submittedName>
</protein>
<evidence type="ECO:0000313" key="3">
    <source>
        <dbReference type="Proteomes" id="UP000326354"/>
    </source>
</evidence>
<keyword evidence="1" id="KW-1133">Transmembrane helix</keyword>
<dbReference type="KEGG" id="uam:UABAM_00118"/>
<feature type="transmembrane region" description="Helical" evidence="1">
    <location>
        <begin position="82"/>
        <end position="102"/>
    </location>
</feature>
<sequence>MPLKIRCSCGAILLAPEERIGQTGKCPSCNRSIAVDLSMSKTQEIMHKLELEKTQRMEQQQLSSTQPMNSNIAKKSLIHKMLALLIYIVFLALVFGITILHYSEDIRTVEIESAVLKDTWEDCKEPLYEIREIHRAWFRKMFGGKNTSNDSSEMVERKINELWYKKVILQKQ</sequence>
<evidence type="ECO:0000256" key="1">
    <source>
        <dbReference type="SAM" id="Phobius"/>
    </source>
</evidence>
<dbReference type="OrthoDB" id="278173at2"/>
<evidence type="ECO:0000313" key="2">
    <source>
        <dbReference type="EMBL" id="BBM81779.1"/>
    </source>
</evidence>
<keyword evidence="1" id="KW-0812">Transmembrane</keyword>
<accession>A0A5S9IH94</accession>
<proteinExistence type="predicted"/>
<organism evidence="2 3">
    <name type="scientific">Uabimicrobium amorphum</name>
    <dbReference type="NCBI Taxonomy" id="2596890"/>
    <lineage>
        <taxon>Bacteria</taxon>
        <taxon>Pseudomonadati</taxon>
        <taxon>Planctomycetota</taxon>
        <taxon>Candidatus Uabimicrobiia</taxon>
        <taxon>Candidatus Uabimicrobiales</taxon>
        <taxon>Candidatus Uabimicrobiaceae</taxon>
        <taxon>Candidatus Uabimicrobium</taxon>
    </lineage>
</organism>
<dbReference type="AlphaFoldDB" id="A0A5S9IH94"/>
<keyword evidence="1" id="KW-0472">Membrane</keyword>
<reference evidence="2 3" key="1">
    <citation type="submission" date="2019-08" db="EMBL/GenBank/DDBJ databases">
        <title>Complete genome sequence of Candidatus Uab amorphum.</title>
        <authorList>
            <person name="Shiratori T."/>
            <person name="Suzuki S."/>
            <person name="Kakizawa Y."/>
            <person name="Ishida K."/>
        </authorList>
    </citation>
    <scope>NUCLEOTIDE SEQUENCE [LARGE SCALE GENOMIC DNA]</scope>
    <source>
        <strain evidence="2 3">SRT547</strain>
    </source>
</reference>
<dbReference type="Proteomes" id="UP000326354">
    <property type="component" value="Chromosome"/>
</dbReference>
<dbReference type="RefSeq" id="WP_151966045.1">
    <property type="nucleotide sequence ID" value="NZ_AP019860.1"/>
</dbReference>